<dbReference type="GO" id="GO:0000214">
    <property type="term" value="C:tRNA-intron endonuclease complex"/>
    <property type="evidence" value="ECO:0007669"/>
    <property type="project" value="InterPro"/>
</dbReference>
<accession>A0A024SBV2</accession>
<dbReference type="AlphaFoldDB" id="A0A024SBV2"/>
<dbReference type="OrthoDB" id="10002170at2759"/>
<gene>
    <name evidence="4" type="ORF">M419DRAFT_110805</name>
</gene>
<dbReference type="InterPro" id="IPR018593">
    <property type="entry name" value="tRNA-endonuc_su_Sen15"/>
</dbReference>
<dbReference type="GO" id="GO:0003676">
    <property type="term" value="F:nucleic acid binding"/>
    <property type="evidence" value="ECO:0007669"/>
    <property type="project" value="InterPro"/>
</dbReference>
<evidence type="ECO:0000313" key="5">
    <source>
        <dbReference type="Proteomes" id="UP000024376"/>
    </source>
</evidence>
<dbReference type="SUPFAM" id="SSF53032">
    <property type="entry name" value="tRNA-intron endonuclease catalytic domain-like"/>
    <property type="match status" value="1"/>
</dbReference>
<comment type="similarity">
    <text evidence="1">Belongs to the SEN15 family.</text>
</comment>
<dbReference type="Proteomes" id="UP000024376">
    <property type="component" value="Unassembled WGS sequence"/>
</dbReference>
<dbReference type="Gene3D" id="3.40.1350.10">
    <property type="match status" value="1"/>
</dbReference>
<evidence type="ECO:0000256" key="1">
    <source>
        <dbReference type="ARBA" id="ARBA00006091"/>
    </source>
</evidence>
<dbReference type="InterPro" id="IPR042777">
    <property type="entry name" value="Sen15_fungi"/>
</dbReference>
<proteinExistence type="inferred from homology"/>
<dbReference type="KEGG" id="trr:M419DRAFT_110805"/>
<name>A0A024SBV2_HYPJR</name>
<feature type="domain" description="tRNA-splicing endonuclease subunit Sen15" evidence="3">
    <location>
        <begin position="15"/>
        <end position="136"/>
    </location>
</feature>
<dbReference type="GO" id="GO:0000213">
    <property type="term" value="F:tRNA-intron lyase activity"/>
    <property type="evidence" value="ECO:0007669"/>
    <property type="project" value="TreeGrafter"/>
</dbReference>
<dbReference type="InterPro" id="IPR011856">
    <property type="entry name" value="tRNA_endonuc-like_dom_sf"/>
</dbReference>
<dbReference type="EMBL" id="KI911147">
    <property type="protein sequence ID" value="ETS01677.1"/>
    <property type="molecule type" value="Genomic_DNA"/>
</dbReference>
<dbReference type="PANTHER" id="PTHR28518:SF1">
    <property type="entry name" value="TRNA-SPLICING ENDONUCLEASE SUBUNIT SEN15"/>
    <property type="match status" value="1"/>
</dbReference>
<evidence type="ECO:0000256" key="2">
    <source>
        <dbReference type="ARBA" id="ARBA00022694"/>
    </source>
</evidence>
<dbReference type="GO" id="GO:0000379">
    <property type="term" value="P:tRNA-type intron splice site recognition and cleavage"/>
    <property type="evidence" value="ECO:0007669"/>
    <property type="project" value="InterPro"/>
</dbReference>
<evidence type="ECO:0000313" key="4">
    <source>
        <dbReference type="EMBL" id="ETS01677.1"/>
    </source>
</evidence>
<organism evidence="4 5">
    <name type="scientific">Hypocrea jecorina (strain ATCC 56765 / BCRC 32924 / NRRL 11460 / Rut C-30)</name>
    <name type="common">Trichoderma reesei</name>
    <dbReference type="NCBI Taxonomy" id="1344414"/>
    <lineage>
        <taxon>Eukaryota</taxon>
        <taxon>Fungi</taxon>
        <taxon>Dikarya</taxon>
        <taxon>Ascomycota</taxon>
        <taxon>Pezizomycotina</taxon>
        <taxon>Sordariomycetes</taxon>
        <taxon>Hypocreomycetidae</taxon>
        <taxon>Hypocreales</taxon>
        <taxon>Hypocreaceae</taxon>
        <taxon>Trichoderma</taxon>
    </lineage>
</organism>
<dbReference type="PANTHER" id="PTHR28518">
    <property type="entry name" value="TRNA-SPLICING ENDONUCLEASE SUBUNIT SEN15"/>
    <property type="match status" value="1"/>
</dbReference>
<reference evidence="5" key="1">
    <citation type="journal article" date="2013" name="Ind. Biotechnol.">
        <title>Comparative genomics analysis of Trichoderma reesei strains.</title>
        <authorList>
            <person name="Koike H."/>
            <person name="Aerts A."/>
            <person name="LaButti K."/>
            <person name="Grigoriev I.V."/>
            <person name="Baker S.E."/>
        </authorList>
    </citation>
    <scope>NUCLEOTIDE SEQUENCE [LARGE SCALE GENOMIC DNA]</scope>
    <source>
        <strain evidence="5">ATCC 56765 / BCRC 32924 / NRRL 11460 / Rut C-30</strain>
    </source>
</reference>
<dbReference type="Pfam" id="PF09631">
    <property type="entry name" value="Sen15"/>
    <property type="match status" value="1"/>
</dbReference>
<sequence>MDASHQFAADVASAVFENLQEQHQWASLQIHRLPGLSRPMIRGLPPRLLYLHPDDQIAALAYEKSTGTRAQHDAEYEWVLAVHLAEKWTLSSLAAVMDALPEARKRAKRIVLAALHNDSTVVYYIVQEGMIKPRQN</sequence>
<dbReference type="InterPro" id="IPR036167">
    <property type="entry name" value="tRNA_intron_Endo_cat-like_sf"/>
</dbReference>
<dbReference type="HOGENOM" id="CLU_083361_2_0_1"/>
<evidence type="ECO:0000259" key="3">
    <source>
        <dbReference type="Pfam" id="PF09631"/>
    </source>
</evidence>
<protein>
    <recommendedName>
        <fullName evidence="3">tRNA-splicing endonuclease subunit Sen15 domain-containing protein</fullName>
    </recommendedName>
</protein>
<keyword evidence="2" id="KW-0819">tRNA processing</keyword>